<dbReference type="CDD" id="cd00315">
    <property type="entry name" value="Cyt_C5_DNA_methylase"/>
    <property type="match status" value="1"/>
</dbReference>
<reference evidence="4" key="1">
    <citation type="submission" date="2020-03" db="EMBL/GenBank/DDBJ databases">
        <title>The deep terrestrial virosphere.</title>
        <authorList>
            <person name="Holmfeldt K."/>
            <person name="Nilsson E."/>
            <person name="Simone D."/>
            <person name="Lopez-Fernandez M."/>
            <person name="Wu X."/>
            <person name="de Brujin I."/>
            <person name="Lundin D."/>
            <person name="Andersson A."/>
            <person name="Bertilsson S."/>
            <person name="Dopson M."/>
        </authorList>
    </citation>
    <scope>NUCLEOTIDE SEQUENCE</scope>
    <source>
        <strain evidence="4">MM415A00826</strain>
    </source>
</reference>
<gene>
    <name evidence="4" type="ORF">MM415A00826_0017</name>
</gene>
<dbReference type="InterPro" id="IPR001525">
    <property type="entry name" value="C5_MeTfrase"/>
</dbReference>
<dbReference type="PANTHER" id="PTHR46098">
    <property type="entry name" value="TRNA (CYTOSINE(38)-C(5))-METHYLTRANSFERASE"/>
    <property type="match status" value="1"/>
</dbReference>
<proteinExistence type="predicted"/>
<evidence type="ECO:0000256" key="2">
    <source>
        <dbReference type="ARBA" id="ARBA00022679"/>
    </source>
</evidence>
<name>A0A6M3KD86_9ZZZZ</name>
<dbReference type="InterPro" id="IPR050750">
    <property type="entry name" value="C5-MTase"/>
</dbReference>
<keyword evidence="1 4" id="KW-0489">Methyltransferase</keyword>
<dbReference type="SUPFAM" id="SSF53335">
    <property type="entry name" value="S-adenosyl-L-methionine-dependent methyltransferases"/>
    <property type="match status" value="1"/>
</dbReference>
<dbReference type="PROSITE" id="PS00094">
    <property type="entry name" value="C5_MTASE_1"/>
    <property type="match status" value="1"/>
</dbReference>
<dbReference type="GO" id="GO:0032259">
    <property type="term" value="P:methylation"/>
    <property type="evidence" value="ECO:0007669"/>
    <property type="project" value="UniProtKB-KW"/>
</dbReference>
<sequence>MKYFSLFSGIGGFELGIQNIFQSKKPKYETKNPTSLGQSGMDFKSAIRLRCIGFSEIDKYAIQIYKKHFPTHKEYGDVTNIKWSDVPNFELLVAGFPCQSFSIAGKREGFHDIRGTLFFEIARAAQEKQPRLLLLENVKGLLSHDKGRTFGTILNTLDESGYDLQWQVLNSKNFGVPQNRERVFIVGHLRGTSRPQVFPIRETTTGSIKVRARGKHQQDIVYNPEGILNLPAGTHGSAPHLTKIEMKVANAVTPDAYLASGKRKRVDGKAVLTSMHERRIRRLTPTECERLQGFPDGWTEGISDTQRYKCLGNAVTTNVISAIIERL</sequence>
<dbReference type="Gene3D" id="3.40.50.150">
    <property type="entry name" value="Vaccinia Virus protein VP39"/>
    <property type="match status" value="1"/>
</dbReference>
<keyword evidence="2 4" id="KW-0808">Transferase</keyword>
<dbReference type="InterPro" id="IPR029063">
    <property type="entry name" value="SAM-dependent_MTases_sf"/>
</dbReference>
<dbReference type="PRINTS" id="PR00105">
    <property type="entry name" value="C5METTRFRASE"/>
</dbReference>
<dbReference type="Gene3D" id="3.90.120.10">
    <property type="entry name" value="DNA Methylase, subunit A, domain 2"/>
    <property type="match status" value="1"/>
</dbReference>
<protein>
    <submittedName>
        <fullName evidence="4">Putative methyltransferase</fullName>
    </submittedName>
</protein>
<evidence type="ECO:0000256" key="3">
    <source>
        <dbReference type="ARBA" id="ARBA00022691"/>
    </source>
</evidence>
<evidence type="ECO:0000256" key="1">
    <source>
        <dbReference type="ARBA" id="ARBA00022603"/>
    </source>
</evidence>
<dbReference type="EMBL" id="MT142397">
    <property type="protein sequence ID" value="QJA79866.1"/>
    <property type="molecule type" value="Genomic_DNA"/>
</dbReference>
<dbReference type="AlphaFoldDB" id="A0A6M3KD86"/>
<dbReference type="GO" id="GO:0008168">
    <property type="term" value="F:methyltransferase activity"/>
    <property type="evidence" value="ECO:0007669"/>
    <property type="project" value="UniProtKB-KW"/>
</dbReference>
<keyword evidence="3" id="KW-0949">S-adenosyl-L-methionine</keyword>
<dbReference type="PANTHER" id="PTHR46098:SF1">
    <property type="entry name" value="TRNA (CYTOSINE(38)-C(5))-METHYLTRANSFERASE"/>
    <property type="match status" value="1"/>
</dbReference>
<dbReference type="PROSITE" id="PS51679">
    <property type="entry name" value="SAM_MT_C5"/>
    <property type="match status" value="1"/>
</dbReference>
<evidence type="ECO:0000313" key="4">
    <source>
        <dbReference type="EMBL" id="QJA79866.1"/>
    </source>
</evidence>
<dbReference type="NCBIfam" id="TIGR00675">
    <property type="entry name" value="dcm"/>
    <property type="match status" value="1"/>
</dbReference>
<dbReference type="Pfam" id="PF00145">
    <property type="entry name" value="DNA_methylase"/>
    <property type="match status" value="1"/>
</dbReference>
<accession>A0A6M3KD86</accession>
<dbReference type="InterPro" id="IPR018117">
    <property type="entry name" value="C5_DNA_meth_AS"/>
</dbReference>
<organism evidence="4">
    <name type="scientific">viral metagenome</name>
    <dbReference type="NCBI Taxonomy" id="1070528"/>
    <lineage>
        <taxon>unclassified sequences</taxon>
        <taxon>metagenomes</taxon>
        <taxon>organismal metagenomes</taxon>
    </lineage>
</organism>